<dbReference type="EMBL" id="UIDG01000112">
    <property type="protein sequence ID" value="SUS05534.1"/>
    <property type="molecule type" value="Genomic_DNA"/>
</dbReference>
<reference evidence="1" key="1">
    <citation type="submission" date="2018-07" db="EMBL/GenBank/DDBJ databases">
        <authorList>
            <person name="Quirk P.G."/>
            <person name="Krulwich T.A."/>
        </authorList>
    </citation>
    <scope>NUCLEOTIDE SEQUENCE</scope>
</reference>
<dbReference type="AlphaFoldDB" id="A0A380TBV3"/>
<protein>
    <submittedName>
        <fullName evidence="1">Uncharacterized protein</fullName>
    </submittedName>
</protein>
<gene>
    <name evidence="1" type="ORF">DF3PB_20003</name>
</gene>
<accession>A0A380TBV3</accession>
<proteinExistence type="predicted"/>
<name>A0A380TBV3_9ZZZZ</name>
<organism evidence="1">
    <name type="scientific">metagenome</name>
    <dbReference type="NCBI Taxonomy" id="256318"/>
    <lineage>
        <taxon>unclassified sequences</taxon>
        <taxon>metagenomes</taxon>
    </lineage>
</organism>
<sequence>MITWINRAAWNDLQRRLAVLEKREPPKADAAKLADTLGWVKLAAEEQMPFAAAVALDRLMALLGQAFGWQIEFILGAPAAGKTAEQFLSELNQAPDAGEPA</sequence>
<evidence type="ECO:0000313" key="1">
    <source>
        <dbReference type="EMBL" id="SUS05534.1"/>
    </source>
</evidence>